<keyword evidence="1" id="KW-1133">Transmembrane helix</keyword>
<accession>A0A9P4P7U8</accession>
<gene>
    <name evidence="2" type="ORF">P171DRAFT_161373</name>
</gene>
<feature type="transmembrane region" description="Helical" evidence="1">
    <location>
        <begin position="55"/>
        <end position="76"/>
    </location>
</feature>
<sequence>MYLPPFGCLPSQYQHFGGLLLLLCFFPRVTWTTFLFVNFRLFVCRTSMVRKSISLVLGNFFFIAFSSFRSFSFHWAPTYSMSTRSTGLTQHSSPILSPSVLHLAAHIPFAK</sequence>
<keyword evidence="1" id="KW-0472">Membrane</keyword>
<protein>
    <submittedName>
        <fullName evidence="2">Uncharacterized protein</fullName>
    </submittedName>
</protein>
<reference evidence="2" key="1">
    <citation type="journal article" date="2020" name="Stud. Mycol.">
        <title>101 Dothideomycetes genomes: a test case for predicting lifestyles and emergence of pathogens.</title>
        <authorList>
            <person name="Haridas S."/>
            <person name="Albert R."/>
            <person name="Binder M."/>
            <person name="Bloem J."/>
            <person name="Labutti K."/>
            <person name="Salamov A."/>
            <person name="Andreopoulos B."/>
            <person name="Baker S."/>
            <person name="Barry K."/>
            <person name="Bills G."/>
            <person name="Bluhm B."/>
            <person name="Cannon C."/>
            <person name="Castanera R."/>
            <person name="Culley D."/>
            <person name="Daum C."/>
            <person name="Ezra D."/>
            <person name="Gonzalez J."/>
            <person name="Henrissat B."/>
            <person name="Kuo A."/>
            <person name="Liang C."/>
            <person name="Lipzen A."/>
            <person name="Lutzoni F."/>
            <person name="Magnuson J."/>
            <person name="Mondo S."/>
            <person name="Nolan M."/>
            <person name="Ohm R."/>
            <person name="Pangilinan J."/>
            <person name="Park H.-J."/>
            <person name="Ramirez L."/>
            <person name="Alfaro M."/>
            <person name="Sun H."/>
            <person name="Tritt A."/>
            <person name="Yoshinaga Y."/>
            <person name="Zwiers L.-H."/>
            <person name="Turgeon B."/>
            <person name="Goodwin S."/>
            <person name="Spatafora J."/>
            <person name="Crous P."/>
            <person name="Grigoriev I."/>
        </authorList>
    </citation>
    <scope>NUCLEOTIDE SEQUENCE</scope>
    <source>
        <strain evidence="2">CBS 690.94</strain>
    </source>
</reference>
<name>A0A9P4P7U8_9PLEO</name>
<dbReference type="Proteomes" id="UP000799764">
    <property type="component" value="Unassembled WGS sequence"/>
</dbReference>
<evidence type="ECO:0000313" key="2">
    <source>
        <dbReference type="EMBL" id="KAF2438463.1"/>
    </source>
</evidence>
<organism evidence="2 3">
    <name type="scientific">Karstenula rhodostoma CBS 690.94</name>
    <dbReference type="NCBI Taxonomy" id="1392251"/>
    <lineage>
        <taxon>Eukaryota</taxon>
        <taxon>Fungi</taxon>
        <taxon>Dikarya</taxon>
        <taxon>Ascomycota</taxon>
        <taxon>Pezizomycotina</taxon>
        <taxon>Dothideomycetes</taxon>
        <taxon>Pleosporomycetidae</taxon>
        <taxon>Pleosporales</taxon>
        <taxon>Massarineae</taxon>
        <taxon>Didymosphaeriaceae</taxon>
        <taxon>Karstenula</taxon>
    </lineage>
</organism>
<keyword evidence="3" id="KW-1185">Reference proteome</keyword>
<dbReference type="EMBL" id="MU001512">
    <property type="protein sequence ID" value="KAF2438463.1"/>
    <property type="molecule type" value="Genomic_DNA"/>
</dbReference>
<dbReference type="OrthoDB" id="10553608at2759"/>
<feature type="transmembrane region" description="Helical" evidence="1">
    <location>
        <begin position="20"/>
        <end position="43"/>
    </location>
</feature>
<evidence type="ECO:0000313" key="3">
    <source>
        <dbReference type="Proteomes" id="UP000799764"/>
    </source>
</evidence>
<proteinExistence type="predicted"/>
<comment type="caution">
    <text evidence="2">The sequence shown here is derived from an EMBL/GenBank/DDBJ whole genome shotgun (WGS) entry which is preliminary data.</text>
</comment>
<dbReference type="AlphaFoldDB" id="A0A9P4P7U8"/>
<keyword evidence="1" id="KW-0812">Transmembrane</keyword>
<evidence type="ECO:0000256" key="1">
    <source>
        <dbReference type="SAM" id="Phobius"/>
    </source>
</evidence>